<reference evidence="1" key="1">
    <citation type="submission" date="2022-11" db="EMBL/GenBank/DDBJ databases">
        <title>Centuries of genome instability and evolution in soft-shell clam transmissible cancer (bioRxiv).</title>
        <authorList>
            <person name="Hart S.F.M."/>
            <person name="Yonemitsu M.A."/>
            <person name="Giersch R.M."/>
            <person name="Beal B.F."/>
            <person name="Arriagada G."/>
            <person name="Davis B.W."/>
            <person name="Ostrander E.A."/>
            <person name="Goff S.P."/>
            <person name="Metzger M.J."/>
        </authorList>
    </citation>
    <scope>NUCLEOTIDE SEQUENCE</scope>
    <source>
        <strain evidence="1">MELC-2E11</strain>
        <tissue evidence="1">Siphon/mantle</tissue>
    </source>
</reference>
<dbReference type="EMBL" id="CP111025">
    <property type="protein sequence ID" value="WAR25619.1"/>
    <property type="molecule type" value="Genomic_DNA"/>
</dbReference>
<name>A0ABY7FWH3_MYAAR</name>
<organism evidence="1 2">
    <name type="scientific">Mya arenaria</name>
    <name type="common">Soft-shell clam</name>
    <dbReference type="NCBI Taxonomy" id="6604"/>
    <lineage>
        <taxon>Eukaryota</taxon>
        <taxon>Metazoa</taxon>
        <taxon>Spiralia</taxon>
        <taxon>Lophotrochozoa</taxon>
        <taxon>Mollusca</taxon>
        <taxon>Bivalvia</taxon>
        <taxon>Autobranchia</taxon>
        <taxon>Heteroconchia</taxon>
        <taxon>Euheterodonta</taxon>
        <taxon>Imparidentia</taxon>
        <taxon>Neoheterodontei</taxon>
        <taxon>Myida</taxon>
        <taxon>Myoidea</taxon>
        <taxon>Myidae</taxon>
        <taxon>Mya</taxon>
    </lineage>
</organism>
<proteinExistence type="predicted"/>
<sequence length="466" mass="53738">MQPGTFALGTLYKSTSSCYGVTSPVSNFMSSSCPPGEVIAIKAFTVAYKATAPNCTLDSVRNQDQFQLCCSSIEEHDCQMSYNIHPNNAVQYIDQCNGKSSCKVKATVVLLQYCIGVPDHYPNYMHINYYCIPETSIFSKATSLEQSVYLQSPGFNNGQKIPSKKNLTCSVHTCDIDSTLSIAIYQIVMENKWGQCQQKLIIRRPNRTNIGIWNCQNNTASPKTLKTSDQYLIIQLENSLTFDLGSFWLGFAVFATDTYNDHHQSNHNNGFNIYTNDADHNNYYHNKNNNRFNIYTNDDDHHSRSNIGFNINTYDDQHHSNNSNGFNIYTNDADHHNHYHHHNNNNNNRFNIYTNDDHHHSSNNYGFNVSSFDNQHHNNNSNGFSIYTNDDKHHHSNNKKFNFYTNGDEDHHHHHSNNIELNDCWTIPHFKYNGREYNINNKCRNCIQFENNNWVNTIGHINYTKT</sequence>
<accession>A0ABY7FWH3</accession>
<gene>
    <name evidence="1" type="ORF">MAR_011323</name>
</gene>
<dbReference type="Proteomes" id="UP001164746">
    <property type="component" value="Chromosome 14"/>
</dbReference>
<evidence type="ECO:0000313" key="1">
    <source>
        <dbReference type="EMBL" id="WAR25619.1"/>
    </source>
</evidence>
<protein>
    <recommendedName>
        <fullName evidence="3">SUEL-type lectin domain-containing protein</fullName>
    </recommendedName>
</protein>
<evidence type="ECO:0000313" key="2">
    <source>
        <dbReference type="Proteomes" id="UP001164746"/>
    </source>
</evidence>
<keyword evidence="2" id="KW-1185">Reference proteome</keyword>
<dbReference type="CDD" id="cd22823">
    <property type="entry name" value="Gal_Rha_Lectin"/>
    <property type="match status" value="1"/>
</dbReference>
<evidence type="ECO:0008006" key="3">
    <source>
        <dbReference type="Google" id="ProtNLM"/>
    </source>
</evidence>